<accession>A0ABW3YAE5</accession>
<comment type="similarity">
    <text evidence="1">Belongs to the class-IV pyridoxal-phosphate-dependent aminotransferase family.</text>
</comment>
<dbReference type="InterPro" id="IPR043132">
    <property type="entry name" value="BCAT-like_C"/>
</dbReference>
<reference evidence="3" key="1">
    <citation type="journal article" date="2019" name="Int. J. Syst. Evol. Microbiol.">
        <title>The Global Catalogue of Microorganisms (GCM) 10K type strain sequencing project: providing services to taxonomists for standard genome sequencing and annotation.</title>
        <authorList>
            <consortium name="The Broad Institute Genomics Platform"/>
            <consortium name="The Broad Institute Genome Sequencing Center for Infectious Disease"/>
            <person name="Wu L."/>
            <person name="Ma J."/>
        </authorList>
    </citation>
    <scope>NUCLEOTIDE SEQUENCE [LARGE SCALE GENOMIC DNA]</scope>
    <source>
        <strain evidence="3">JCM 31037</strain>
    </source>
</reference>
<proteinExistence type="inferred from homology"/>
<evidence type="ECO:0000313" key="2">
    <source>
        <dbReference type="EMBL" id="MFD1321417.1"/>
    </source>
</evidence>
<keyword evidence="2" id="KW-0808">Transferase</keyword>
<dbReference type="InterPro" id="IPR050571">
    <property type="entry name" value="Class-IV_PLP-Dep_Aminotrnsfr"/>
</dbReference>
<keyword evidence="2" id="KW-0032">Aminotransferase</keyword>
<evidence type="ECO:0000313" key="3">
    <source>
        <dbReference type="Proteomes" id="UP001597260"/>
    </source>
</evidence>
<keyword evidence="3" id="KW-1185">Reference proteome</keyword>
<dbReference type="PANTHER" id="PTHR42743">
    <property type="entry name" value="AMINO-ACID AMINOTRANSFERASE"/>
    <property type="match status" value="1"/>
</dbReference>
<dbReference type="SUPFAM" id="SSF56752">
    <property type="entry name" value="D-aminoacid aminotransferase-like PLP-dependent enzymes"/>
    <property type="match status" value="1"/>
</dbReference>
<dbReference type="RefSeq" id="WP_377569467.1">
    <property type="nucleotide sequence ID" value="NZ_JBHTMP010000011.1"/>
</dbReference>
<dbReference type="InterPro" id="IPR001544">
    <property type="entry name" value="Aminotrans_IV"/>
</dbReference>
<dbReference type="Gene3D" id="3.20.10.10">
    <property type="entry name" value="D-amino Acid Aminotransferase, subunit A, domain 2"/>
    <property type="match status" value="1"/>
</dbReference>
<protein>
    <submittedName>
        <fullName evidence="2">Aminotransferase class IV</fullName>
    </submittedName>
</protein>
<dbReference type="GO" id="GO:0008483">
    <property type="term" value="F:transaminase activity"/>
    <property type="evidence" value="ECO:0007669"/>
    <property type="project" value="UniProtKB-KW"/>
</dbReference>
<gene>
    <name evidence="2" type="ORF">ACFQ4H_09985</name>
</gene>
<dbReference type="Gene3D" id="3.30.470.10">
    <property type="match status" value="1"/>
</dbReference>
<dbReference type="NCBIfam" id="NF006734">
    <property type="entry name" value="PRK09266.1"/>
    <property type="match status" value="1"/>
</dbReference>
<dbReference type="PANTHER" id="PTHR42743:SF2">
    <property type="entry name" value="AMINODEOXYCHORISMATE LYASE"/>
    <property type="match status" value="1"/>
</dbReference>
<organism evidence="2 3">
    <name type="scientific">Micromonospora sonneratiae</name>
    <dbReference type="NCBI Taxonomy" id="1184706"/>
    <lineage>
        <taxon>Bacteria</taxon>
        <taxon>Bacillati</taxon>
        <taxon>Actinomycetota</taxon>
        <taxon>Actinomycetes</taxon>
        <taxon>Micromonosporales</taxon>
        <taxon>Micromonosporaceae</taxon>
        <taxon>Micromonospora</taxon>
    </lineage>
</organism>
<evidence type="ECO:0000256" key="1">
    <source>
        <dbReference type="ARBA" id="ARBA00009320"/>
    </source>
</evidence>
<dbReference type="Pfam" id="PF01063">
    <property type="entry name" value="Aminotran_4"/>
    <property type="match status" value="1"/>
</dbReference>
<sequence length="265" mass="29295">MTHVEINGAPATVEDVHRAAMWNYGHFTSMQVRNRAVPGLSLHLRRLNEASAVLFPDAVPPSSDQVTTFIDHALADTSDASVQVTVLPNPARRPNTDIMVSVEEPVDDAPRPPIRVQTVQYERELPQLKHLATLGLSFHRLQARHAGFDDVLFAGRDGCLLEGSVWNIAFWDGAQIVWPEGPALAGITMQLLRLGLRRLGVPDTTRKITRESVNEMTAAAATNSHCPAQPIAAIDQTTFPNDQPLTTLLRRAWQEATWEPIRTAR</sequence>
<dbReference type="Proteomes" id="UP001597260">
    <property type="component" value="Unassembled WGS sequence"/>
</dbReference>
<dbReference type="InterPro" id="IPR043131">
    <property type="entry name" value="BCAT-like_N"/>
</dbReference>
<dbReference type="EMBL" id="JBHTMP010000011">
    <property type="protein sequence ID" value="MFD1321417.1"/>
    <property type="molecule type" value="Genomic_DNA"/>
</dbReference>
<dbReference type="InterPro" id="IPR036038">
    <property type="entry name" value="Aminotransferase-like"/>
</dbReference>
<name>A0ABW3YAE5_9ACTN</name>
<comment type="caution">
    <text evidence="2">The sequence shown here is derived from an EMBL/GenBank/DDBJ whole genome shotgun (WGS) entry which is preliminary data.</text>
</comment>